<dbReference type="RefSeq" id="WP_075058318.1">
    <property type="nucleotide sequence ID" value="NZ_CP012357.1"/>
</dbReference>
<evidence type="ECO:0000313" key="1">
    <source>
        <dbReference type="EMBL" id="AKX34220.1"/>
    </source>
</evidence>
<reference evidence="1 2" key="1">
    <citation type="journal article" date="2015" name="Genome Announc.">
        <title>Complete Genome Sequence of Spiroplasma litorale TN-1T (DSM 21781), a Bacterium Isolated from a Green-Eyed Horsefly (Tabanus nigrovittatus).</title>
        <authorList>
            <person name="Lo W.S."/>
            <person name="Lai Y.C."/>
            <person name="Lien Y.W."/>
            <person name="Wang T.H."/>
            <person name="Kuo C.H."/>
        </authorList>
    </citation>
    <scope>NUCLEOTIDE SEQUENCE [LARGE SCALE GENOMIC DNA]</scope>
    <source>
        <strain evidence="1 2">TN-1</strain>
    </source>
</reference>
<dbReference type="KEGG" id="sll:SLITO_v1c05860"/>
<protein>
    <submittedName>
        <fullName evidence="1">Uncharacterized protein</fullName>
    </submittedName>
</protein>
<accession>A0A0K1W1M3</accession>
<evidence type="ECO:0000313" key="2">
    <source>
        <dbReference type="Proteomes" id="UP000067476"/>
    </source>
</evidence>
<gene>
    <name evidence="1" type="ORF">SLITO_v1c05860</name>
</gene>
<dbReference type="AlphaFoldDB" id="A0A0K1W1M3"/>
<name>A0A0K1W1M3_9MOLU</name>
<dbReference type="Proteomes" id="UP000067476">
    <property type="component" value="Chromosome"/>
</dbReference>
<dbReference type="PATRIC" id="fig|216942.3.peg.593"/>
<proteinExistence type="predicted"/>
<dbReference type="EMBL" id="CP012357">
    <property type="protein sequence ID" value="AKX34220.1"/>
    <property type="molecule type" value="Genomic_DNA"/>
</dbReference>
<organism evidence="1 2">
    <name type="scientific">Spiroplasma litorale</name>
    <dbReference type="NCBI Taxonomy" id="216942"/>
    <lineage>
        <taxon>Bacteria</taxon>
        <taxon>Bacillati</taxon>
        <taxon>Mycoplasmatota</taxon>
        <taxon>Mollicutes</taxon>
        <taxon>Entomoplasmatales</taxon>
        <taxon>Spiroplasmataceae</taxon>
        <taxon>Spiroplasma</taxon>
    </lineage>
</organism>
<sequence length="64" mass="7411">MPNSNNGEANSNVINKMFEKNDIIFIQKINTTKAISYDKNIQDIEIDNKSSHDDFKIHIDMEII</sequence>
<keyword evidence="2" id="KW-1185">Reference proteome</keyword>